<dbReference type="EMBL" id="FNAG01000005">
    <property type="protein sequence ID" value="SDD69254.1"/>
    <property type="molecule type" value="Genomic_DNA"/>
</dbReference>
<name>A0A1G6WTV8_9GAMM</name>
<keyword evidence="1" id="KW-0472">Membrane</keyword>
<dbReference type="Proteomes" id="UP000199603">
    <property type="component" value="Unassembled WGS sequence"/>
</dbReference>
<feature type="transmembrane region" description="Helical" evidence="1">
    <location>
        <begin position="41"/>
        <end position="61"/>
    </location>
</feature>
<dbReference type="AlphaFoldDB" id="A0A1G6WTV8"/>
<keyword evidence="3" id="KW-1185">Reference proteome</keyword>
<keyword evidence="1" id="KW-1133">Transmembrane helix</keyword>
<evidence type="ECO:0000313" key="3">
    <source>
        <dbReference type="Proteomes" id="UP000199603"/>
    </source>
</evidence>
<accession>A0A1G6WTV8</accession>
<dbReference type="RefSeq" id="WP_091242410.1">
    <property type="nucleotide sequence ID" value="NZ_FNAG01000005.1"/>
</dbReference>
<reference evidence="2 3" key="1">
    <citation type="submission" date="2016-10" db="EMBL/GenBank/DDBJ databases">
        <authorList>
            <person name="de Groot N.N."/>
        </authorList>
    </citation>
    <scope>NUCLEOTIDE SEQUENCE [LARGE SCALE GENOMIC DNA]</scope>
    <source>
        <strain evidence="2 3">DSM 16957</strain>
    </source>
</reference>
<organism evidence="2 3">
    <name type="scientific">Aquimonas voraii</name>
    <dbReference type="NCBI Taxonomy" id="265719"/>
    <lineage>
        <taxon>Bacteria</taxon>
        <taxon>Pseudomonadati</taxon>
        <taxon>Pseudomonadota</taxon>
        <taxon>Gammaproteobacteria</taxon>
        <taxon>Lysobacterales</taxon>
        <taxon>Lysobacteraceae</taxon>
        <taxon>Aquimonas</taxon>
    </lineage>
</organism>
<keyword evidence="1" id="KW-0812">Transmembrane</keyword>
<evidence type="ECO:0000256" key="1">
    <source>
        <dbReference type="SAM" id="Phobius"/>
    </source>
</evidence>
<sequence>MNASRQSGQVTVEYLLAGLVIVAALLVPMPDIAPFNGRPVIVTLIDVIKQLFANFAYGIGLPRLPL</sequence>
<feature type="transmembrane region" description="Helical" evidence="1">
    <location>
        <begin position="12"/>
        <end position="29"/>
    </location>
</feature>
<dbReference type="STRING" id="265719.SAMN04488509_105162"/>
<proteinExistence type="predicted"/>
<gene>
    <name evidence="2" type="ORF">SAMN04488509_105162</name>
</gene>
<evidence type="ECO:0000313" key="2">
    <source>
        <dbReference type="EMBL" id="SDD69254.1"/>
    </source>
</evidence>
<protein>
    <submittedName>
        <fullName evidence="2">Uncharacterized protein</fullName>
    </submittedName>
</protein>